<evidence type="ECO:0000313" key="4">
    <source>
        <dbReference type="Proteomes" id="UP000078428"/>
    </source>
</evidence>
<protein>
    <recommendedName>
        <fullName evidence="2">PNPLA domain-containing protein</fullName>
    </recommendedName>
</protein>
<comment type="caution">
    <text evidence="3">The sequence shown here is derived from an EMBL/GenBank/DDBJ whole genome shotgun (WGS) entry which is preliminary data.</text>
</comment>
<dbReference type="Pfam" id="PF01734">
    <property type="entry name" value="Patatin"/>
    <property type="match status" value="1"/>
</dbReference>
<dbReference type="OrthoDB" id="7324613at2"/>
<dbReference type="GO" id="GO:0006629">
    <property type="term" value="P:lipid metabolic process"/>
    <property type="evidence" value="ECO:0007669"/>
    <property type="project" value="UniProtKB-KW"/>
</dbReference>
<feature type="domain" description="PNPLA" evidence="2">
    <location>
        <begin position="5"/>
        <end position="272"/>
    </location>
</feature>
<evidence type="ECO:0000259" key="2">
    <source>
        <dbReference type="Pfam" id="PF01734"/>
    </source>
</evidence>
<gene>
    <name evidence="3" type="ORF">A6A04_17450</name>
</gene>
<keyword evidence="4" id="KW-1185">Reference proteome</keyword>
<dbReference type="InterPro" id="IPR002641">
    <property type="entry name" value="PNPLA_dom"/>
</dbReference>
<organism evidence="3 4">
    <name type="scientific">Paramagnetospirillum marisnigri</name>
    <dbReference type="NCBI Taxonomy" id="1285242"/>
    <lineage>
        <taxon>Bacteria</taxon>
        <taxon>Pseudomonadati</taxon>
        <taxon>Pseudomonadota</taxon>
        <taxon>Alphaproteobacteria</taxon>
        <taxon>Rhodospirillales</taxon>
        <taxon>Magnetospirillaceae</taxon>
        <taxon>Paramagnetospirillum</taxon>
    </lineage>
</organism>
<dbReference type="SUPFAM" id="SSF52151">
    <property type="entry name" value="FabD/lysophospholipase-like"/>
    <property type="match status" value="1"/>
</dbReference>
<evidence type="ECO:0000313" key="3">
    <source>
        <dbReference type="EMBL" id="OAN50738.1"/>
    </source>
</evidence>
<dbReference type="EMBL" id="LWQT01000050">
    <property type="protein sequence ID" value="OAN50738.1"/>
    <property type="molecule type" value="Genomic_DNA"/>
</dbReference>
<keyword evidence="1" id="KW-0443">Lipid metabolism</keyword>
<proteinExistence type="predicted"/>
<reference evidence="3 4" key="1">
    <citation type="submission" date="2016-04" db="EMBL/GenBank/DDBJ databases">
        <title>Draft genome sequence of freshwater magnetotactic bacteria Magnetospirillum marisnigri SP-1 and Magnetospirillum moscoviense BB-1.</title>
        <authorList>
            <person name="Koziaeva V."/>
            <person name="Dziuba M.V."/>
            <person name="Ivanov T.M."/>
            <person name="Kuznetsov B."/>
            <person name="Grouzdev D.S."/>
        </authorList>
    </citation>
    <scope>NUCLEOTIDE SEQUENCE [LARGE SCALE GENOMIC DNA]</scope>
    <source>
        <strain evidence="3 4">SP-1</strain>
    </source>
</reference>
<dbReference type="RefSeq" id="WP_068492038.1">
    <property type="nucleotide sequence ID" value="NZ_LWQT01000050.1"/>
</dbReference>
<dbReference type="Proteomes" id="UP000078428">
    <property type="component" value="Unassembled WGS sequence"/>
</dbReference>
<name>A0A178MRK4_9PROT</name>
<evidence type="ECO:0000256" key="1">
    <source>
        <dbReference type="ARBA" id="ARBA00023098"/>
    </source>
</evidence>
<dbReference type="InterPro" id="IPR016035">
    <property type="entry name" value="Acyl_Trfase/lysoPLipase"/>
</dbReference>
<accession>A0A178MRK4</accession>
<sequence>MKRAICLAGGGPAVGLSIGALDRLHREKDIRFEVWSTACIGAWLGIAWNQSPRGQEVGWVSDFFKKIFRPDDVYHRFPIAAAFAPDFAGCAENALNFVLDSRNYEKLVVPEAIKQASDDLVDFMTKPQRWSNANLNAVMLNDVLAVNPASRFLTSWMYLSATKGLSRIFYSDSAFLQELDFTKLYDEGRPALYHNAYNLSAGRLELFSNRKKSVFRDTRSPDDAPKYLPCPSISAQTLCACSALPYIEEPVTIGNETYCEGATVDTVNFQDLLTNHPDLDEVWVSRILDRKQIRRPHNLYDALNNLVMLFAATTSEDDVKLFKYHLMETKSKVTVIEIPVDHHINYDWSWSNLDRSIRDGYAAADRAIRKYRGG</sequence>
<dbReference type="STRING" id="1285242.A6A04_17450"/>
<dbReference type="AlphaFoldDB" id="A0A178MRK4"/>
<dbReference type="Gene3D" id="3.40.1090.10">
    <property type="entry name" value="Cytosolic phospholipase A2 catalytic domain"/>
    <property type="match status" value="1"/>
</dbReference>